<reference evidence="3" key="1">
    <citation type="submission" date="2023-07" db="EMBL/GenBank/DDBJ databases">
        <title>30 novel species of actinomycetes from the DSMZ collection.</title>
        <authorList>
            <person name="Nouioui I."/>
        </authorList>
    </citation>
    <scope>NUCLEOTIDE SEQUENCE [LARGE SCALE GENOMIC DNA]</scope>
    <source>
        <strain evidence="3">DSM 45834</strain>
    </source>
</reference>
<dbReference type="EMBL" id="JAVREJ010000033">
    <property type="protein sequence ID" value="MDT0353480.1"/>
    <property type="molecule type" value="Genomic_DNA"/>
</dbReference>
<gene>
    <name evidence="2" type="ORF">RM445_28675</name>
</gene>
<dbReference type="Gene3D" id="2.60.120.200">
    <property type="match status" value="1"/>
</dbReference>
<accession>A0ABU2NHQ1</accession>
<sequence>MTGATLLPQGVADAAVPEGGNCVGSSFGGILDRLGNPETLAHPLPGRLLDLKNWKLTLPTGKKGKPEEIEGPDLSAFTNDFFRLNDAKDGVVFTANAGGVTTSGSSYPRSELREMNGTEKAAWDSTDGTHTLDVCEAITKTPATKPEVVSAQIHDTEDDVLQIRLEGTTLSVQYDDGRGEAVLDPDYQLGTPFRVTVDVSAEGIAVSYNGEHKTDIEKSGSGWYWKVGAYVQSNPSKGESPDAVGEVVVYSLDMKQDANAPGRPAES</sequence>
<evidence type="ECO:0000313" key="3">
    <source>
        <dbReference type="Proteomes" id="UP001183202"/>
    </source>
</evidence>
<keyword evidence="3" id="KW-1185">Reference proteome</keyword>
<evidence type="ECO:0000313" key="2">
    <source>
        <dbReference type="EMBL" id="MDT0353480.1"/>
    </source>
</evidence>
<dbReference type="Proteomes" id="UP001183202">
    <property type="component" value="Unassembled WGS sequence"/>
</dbReference>
<dbReference type="GO" id="GO:0016829">
    <property type="term" value="F:lyase activity"/>
    <property type="evidence" value="ECO:0007669"/>
    <property type="project" value="UniProtKB-KW"/>
</dbReference>
<organism evidence="2 3">
    <name type="scientific">Pseudonocardia charpentierae</name>
    <dbReference type="NCBI Taxonomy" id="3075545"/>
    <lineage>
        <taxon>Bacteria</taxon>
        <taxon>Bacillati</taxon>
        <taxon>Actinomycetota</taxon>
        <taxon>Actinomycetes</taxon>
        <taxon>Pseudonocardiales</taxon>
        <taxon>Pseudonocardiaceae</taxon>
        <taxon>Pseudonocardia</taxon>
    </lineage>
</organism>
<proteinExistence type="predicted"/>
<feature type="domain" description="Alginate lyase 2" evidence="1">
    <location>
        <begin position="49"/>
        <end position="255"/>
    </location>
</feature>
<dbReference type="InterPro" id="IPR014895">
    <property type="entry name" value="Alginate_lyase_2"/>
</dbReference>
<dbReference type="Pfam" id="PF08787">
    <property type="entry name" value="Alginate_lyase2"/>
    <property type="match status" value="1"/>
</dbReference>
<dbReference type="SUPFAM" id="SSF49899">
    <property type="entry name" value="Concanavalin A-like lectins/glucanases"/>
    <property type="match status" value="1"/>
</dbReference>
<evidence type="ECO:0000259" key="1">
    <source>
        <dbReference type="Pfam" id="PF08787"/>
    </source>
</evidence>
<protein>
    <submittedName>
        <fullName evidence="2">Polysaccharide lyase family 7 protein</fullName>
    </submittedName>
</protein>
<dbReference type="RefSeq" id="WP_311559993.1">
    <property type="nucleotide sequence ID" value="NZ_JAVREJ010000033.1"/>
</dbReference>
<dbReference type="InterPro" id="IPR013320">
    <property type="entry name" value="ConA-like_dom_sf"/>
</dbReference>
<name>A0ABU2NHQ1_9PSEU</name>
<comment type="caution">
    <text evidence="2">The sequence shown here is derived from an EMBL/GenBank/DDBJ whole genome shotgun (WGS) entry which is preliminary data.</text>
</comment>
<keyword evidence="2" id="KW-0456">Lyase</keyword>